<evidence type="ECO:0000256" key="6">
    <source>
        <dbReference type="ARBA" id="ARBA00022598"/>
    </source>
</evidence>
<dbReference type="InterPro" id="IPR020825">
    <property type="entry name" value="Phe-tRNA_synthase-like_B3/B4"/>
</dbReference>
<name>A0A562UG35_9SPHI</name>
<evidence type="ECO:0000256" key="16">
    <source>
        <dbReference type="PROSITE-ProRule" id="PRU00209"/>
    </source>
</evidence>
<accession>A0A562UG35</accession>
<dbReference type="InterPro" id="IPR041616">
    <property type="entry name" value="PheRS_beta_core"/>
</dbReference>
<evidence type="ECO:0000256" key="1">
    <source>
        <dbReference type="ARBA" id="ARBA00004496"/>
    </source>
</evidence>
<keyword evidence="8 15" id="KW-0547">Nucleotide-binding</keyword>
<comment type="cofactor">
    <cofactor evidence="15">
        <name>Mg(2+)</name>
        <dbReference type="ChEBI" id="CHEBI:18420"/>
    </cofactor>
    <text evidence="15">Binds 2 magnesium ions per tetramer.</text>
</comment>
<keyword evidence="21" id="KW-1185">Reference proteome</keyword>
<evidence type="ECO:0000259" key="17">
    <source>
        <dbReference type="PROSITE" id="PS50886"/>
    </source>
</evidence>
<comment type="similarity">
    <text evidence="2 15">Belongs to the phenylalanyl-tRNA synthetase beta subunit family. Type 1 subfamily.</text>
</comment>
<evidence type="ECO:0000256" key="12">
    <source>
        <dbReference type="ARBA" id="ARBA00022917"/>
    </source>
</evidence>
<dbReference type="Pfam" id="PF03147">
    <property type="entry name" value="FDX-ACB"/>
    <property type="match status" value="1"/>
</dbReference>
<proteinExistence type="inferred from homology"/>
<evidence type="ECO:0000256" key="2">
    <source>
        <dbReference type="ARBA" id="ARBA00008653"/>
    </source>
</evidence>
<dbReference type="InterPro" id="IPR033714">
    <property type="entry name" value="tRNA_bind_bactPheRS"/>
</dbReference>
<keyword evidence="12 15" id="KW-0648">Protein biosynthesis</keyword>
<evidence type="ECO:0000313" key="20">
    <source>
        <dbReference type="EMBL" id="TWJ04579.1"/>
    </source>
</evidence>
<dbReference type="Gene3D" id="3.30.56.10">
    <property type="match status" value="2"/>
</dbReference>
<dbReference type="SUPFAM" id="SSF46955">
    <property type="entry name" value="Putative DNA-binding domain"/>
    <property type="match status" value="1"/>
</dbReference>
<keyword evidence="5 16" id="KW-0820">tRNA-binding</keyword>
<gene>
    <name evidence="15" type="primary">pheT</name>
    <name evidence="20" type="ORF">JN11_00291</name>
</gene>
<dbReference type="GO" id="GO:0006432">
    <property type="term" value="P:phenylalanyl-tRNA aminoacylation"/>
    <property type="evidence" value="ECO:0007669"/>
    <property type="project" value="UniProtKB-UniRule"/>
</dbReference>
<protein>
    <recommendedName>
        <fullName evidence="15">Phenylalanine--tRNA ligase beta subunit</fullName>
        <ecNumber evidence="15">6.1.1.20</ecNumber>
    </recommendedName>
    <alternativeName>
        <fullName evidence="15">Phenylalanyl-tRNA synthetase beta subunit</fullName>
        <shortName evidence="15">PheRS</shortName>
    </alternativeName>
</protein>
<evidence type="ECO:0000256" key="4">
    <source>
        <dbReference type="ARBA" id="ARBA00022490"/>
    </source>
</evidence>
<dbReference type="PANTHER" id="PTHR10947:SF0">
    <property type="entry name" value="PHENYLALANINE--TRNA LIGASE BETA SUBUNIT"/>
    <property type="match status" value="1"/>
</dbReference>
<dbReference type="GO" id="GO:0009328">
    <property type="term" value="C:phenylalanine-tRNA ligase complex"/>
    <property type="evidence" value="ECO:0007669"/>
    <property type="project" value="TreeGrafter"/>
</dbReference>
<dbReference type="FunFam" id="3.30.70.380:FF:000001">
    <property type="entry name" value="Phenylalanine--tRNA ligase beta subunit"/>
    <property type="match status" value="1"/>
</dbReference>
<keyword evidence="9 15" id="KW-0067">ATP-binding</keyword>
<dbReference type="Gene3D" id="2.40.50.140">
    <property type="entry name" value="Nucleic acid-binding proteins"/>
    <property type="match status" value="1"/>
</dbReference>
<evidence type="ECO:0000256" key="8">
    <source>
        <dbReference type="ARBA" id="ARBA00022741"/>
    </source>
</evidence>
<dbReference type="CDD" id="cd02796">
    <property type="entry name" value="tRNA_bind_bactPheRS"/>
    <property type="match status" value="1"/>
</dbReference>
<evidence type="ECO:0000256" key="10">
    <source>
        <dbReference type="ARBA" id="ARBA00022842"/>
    </source>
</evidence>
<feature type="domain" description="TRNA-binding" evidence="17">
    <location>
        <begin position="97"/>
        <end position="210"/>
    </location>
</feature>
<evidence type="ECO:0000256" key="14">
    <source>
        <dbReference type="ARBA" id="ARBA00049255"/>
    </source>
</evidence>
<dbReference type="Gene3D" id="3.50.40.10">
    <property type="entry name" value="Phenylalanyl-trna Synthetase, Chain B, domain 3"/>
    <property type="match status" value="1"/>
</dbReference>
<evidence type="ECO:0000259" key="19">
    <source>
        <dbReference type="PROSITE" id="PS51483"/>
    </source>
</evidence>
<feature type="binding site" evidence="15">
    <location>
        <position position="524"/>
    </location>
    <ligand>
        <name>Mg(2+)</name>
        <dbReference type="ChEBI" id="CHEBI:18420"/>
        <note>shared with alpha subunit</note>
    </ligand>
</feature>
<dbReference type="EMBL" id="VLLI01000001">
    <property type="protein sequence ID" value="TWJ04579.1"/>
    <property type="molecule type" value="Genomic_DNA"/>
</dbReference>
<evidence type="ECO:0000256" key="15">
    <source>
        <dbReference type="HAMAP-Rule" id="MF_00283"/>
    </source>
</evidence>
<dbReference type="SUPFAM" id="SSF56037">
    <property type="entry name" value="PheT/TilS domain"/>
    <property type="match status" value="1"/>
</dbReference>
<dbReference type="GO" id="GO:0000049">
    <property type="term" value="F:tRNA binding"/>
    <property type="evidence" value="ECO:0007669"/>
    <property type="project" value="UniProtKB-UniRule"/>
</dbReference>
<dbReference type="InterPro" id="IPR005146">
    <property type="entry name" value="B3/B4_tRNA-bd"/>
</dbReference>
<reference evidence="20 21" key="1">
    <citation type="submission" date="2019-07" db="EMBL/GenBank/DDBJ databases">
        <title>Genomic Encyclopedia of Archaeal and Bacterial Type Strains, Phase II (KMG-II): from individual species to whole genera.</title>
        <authorList>
            <person name="Goeker M."/>
        </authorList>
    </citation>
    <scope>NUCLEOTIDE SEQUENCE [LARGE SCALE GENOMIC DNA]</scope>
    <source>
        <strain evidence="20 21">ATCC BAA-1854</strain>
    </source>
</reference>
<evidence type="ECO:0000256" key="9">
    <source>
        <dbReference type="ARBA" id="ARBA00022840"/>
    </source>
</evidence>
<dbReference type="Pfam" id="PF03484">
    <property type="entry name" value="B5"/>
    <property type="match status" value="1"/>
</dbReference>
<keyword evidence="4 15" id="KW-0963">Cytoplasm</keyword>
<keyword evidence="13 15" id="KW-0030">Aminoacyl-tRNA synthetase</keyword>
<dbReference type="PROSITE" id="PS51483">
    <property type="entry name" value="B5"/>
    <property type="match status" value="1"/>
</dbReference>
<dbReference type="CDD" id="cd00769">
    <property type="entry name" value="PheRS_beta_core"/>
    <property type="match status" value="1"/>
</dbReference>
<dbReference type="GO" id="GO:0004826">
    <property type="term" value="F:phenylalanine-tRNA ligase activity"/>
    <property type="evidence" value="ECO:0007669"/>
    <property type="project" value="UniProtKB-UniRule"/>
</dbReference>
<dbReference type="SMART" id="SM00874">
    <property type="entry name" value="B5"/>
    <property type="match status" value="1"/>
</dbReference>
<feature type="binding site" evidence="15">
    <location>
        <position position="527"/>
    </location>
    <ligand>
        <name>Mg(2+)</name>
        <dbReference type="ChEBI" id="CHEBI:18420"/>
        <note>shared with alpha subunit</note>
    </ligand>
</feature>
<dbReference type="InterPro" id="IPR036690">
    <property type="entry name" value="Fdx_antiC-bd_sf"/>
</dbReference>
<dbReference type="EC" id="6.1.1.20" evidence="15"/>
<dbReference type="Pfam" id="PF03483">
    <property type="entry name" value="B3_4"/>
    <property type="match status" value="1"/>
</dbReference>
<dbReference type="GO" id="GO:0000287">
    <property type="term" value="F:magnesium ion binding"/>
    <property type="evidence" value="ECO:0007669"/>
    <property type="project" value="UniProtKB-UniRule"/>
</dbReference>
<evidence type="ECO:0000256" key="11">
    <source>
        <dbReference type="ARBA" id="ARBA00022884"/>
    </source>
</evidence>
<dbReference type="InterPro" id="IPR005121">
    <property type="entry name" value="Fdx_antiC-bd"/>
</dbReference>
<dbReference type="SMART" id="SM00896">
    <property type="entry name" value="FDX-ACB"/>
    <property type="match status" value="1"/>
</dbReference>
<dbReference type="Pfam" id="PF17759">
    <property type="entry name" value="tRNA_synthFbeta"/>
    <property type="match status" value="1"/>
</dbReference>
<dbReference type="InterPro" id="IPR004532">
    <property type="entry name" value="Phe-tRNA-ligase_IIc_bsu_bact"/>
</dbReference>
<keyword evidence="10 15" id="KW-0460">Magnesium</keyword>
<dbReference type="NCBIfam" id="NF045760">
    <property type="entry name" value="YtpR"/>
    <property type="match status" value="1"/>
</dbReference>
<feature type="domain" description="B5" evidence="19">
    <location>
        <begin position="464"/>
        <end position="540"/>
    </location>
</feature>
<dbReference type="Gene3D" id="3.30.930.10">
    <property type="entry name" value="Bira Bifunctional Protein, Domain 2"/>
    <property type="match status" value="1"/>
</dbReference>
<dbReference type="FunFam" id="3.50.40.10:FF:000001">
    <property type="entry name" value="Phenylalanine--tRNA ligase beta subunit"/>
    <property type="match status" value="1"/>
</dbReference>
<comment type="caution">
    <text evidence="20">The sequence shown here is derived from an EMBL/GenBank/DDBJ whole genome shotgun (WGS) entry which is preliminary data.</text>
</comment>
<sequence length="854" mass="94329">MATHQEADGHLTGVLSNSEIELPTSEIFVIAPAKSEIQLTTSEIFISLPDYRTAIMKISYNWLKEFIETDKTPEEISKILTGTGLEVESLEKVQTIPGGLEGLVIGYVKECIDHPNSDHLHITKVDVGTGTDLQVVCGATNVAAGQKVVVATVGTTVHPLTGEPFKINKSKIRGEASEGMICAEDEIGLGSSHEGIMVLAEDALVGTPAKEYFKVNDDYLYEIGLTPNRADAASHLGTARDIAAFLKIAVKRPDVSAFKVDDASRTIKVVVENEQASPRYSGLTISGIEVKESPKWLKERLAVIGIRSINNIVDVTNYVLHDLGQPLHAFDADAIKGGTVIVKNVAEGTLFKTLDDVERKLSADDLMICDAEEPMCIAGVFGGAKSGVKESTQAIFLESAYFNAVAVRKTSKRHGLKTDASFRFERGTDPDMTVFALKRAALLIQEVAGGKITSEIFDHYPAPVAPFEIEVTYKNIHRLIGKEIPHGEMKGIIEALDIEVVGETGEGLSLKVPPYRVDITREVDIVEEILRIYGYNNIEIPTQVRASLNNSNRPEKDNVQNLISDLLTANGFNEIMSNSLTKSAYSSDLDKAVKILNPLSGDLDVMRQTLLYSGLEAVAYNQNRRNADLKMYEFGKVYELDEEKYKETQRFAIFLSGADKAEQWNQKAKQVSFYTLKAIVDGLLSKLNITDAVLEDATCKKLAYGLQYKKNNKQLVKFGAVAKEALKLADVDKEVFYADFNFDLILTLVRKNKIVYEEISKYPAVRRDLSMLIDQSVTFAQLKQIALRTERKLLQDVNVFDVYQGDKLPAGKKSYALSFILQDSEKTLTDKAIDSIVQKLIYNLSKEAGAEIRK</sequence>
<comment type="subunit">
    <text evidence="3 15">Tetramer of two alpha and two beta subunits.</text>
</comment>
<dbReference type="PANTHER" id="PTHR10947">
    <property type="entry name" value="PHENYLALANYL-TRNA SYNTHETASE BETA CHAIN AND LEUCINE-RICH REPEAT-CONTAINING PROTEIN 47"/>
    <property type="match status" value="1"/>
</dbReference>
<evidence type="ECO:0000256" key="5">
    <source>
        <dbReference type="ARBA" id="ARBA00022555"/>
    </source>
</evidence>
<dbReference type="InterPro" id="IPR045060">
    <property type="entry name" value="Phe-tRNA-ligase_IIc_bsu"/>
</dbReference>
<dbReference type="InterPro" id="IPR012340">
    <property type="entry name" value="NA-bd_OB-fold"/>
</dbReference>
<keyword evidence="6 15" id="KW-0436">Ligase</keyword>
<dbReference type="InterPro" id="IPR002547">
    <property type="entry name" value="tRNA-bd_dom"/>
</dbReference>
<dbReference type="InterPro" id="IPR005147">
    <property type="entry name" value="tRNA_synthase_B5-dom"/>
</dbReference>
<evidence type="ECO:0000256" key="3">
    <source>
        <dbReference type="ARBA" id="ARBA00011209"/>
    </source>
</evidence>
<dbReference type="AlphaFoldDB" id="A0A562UG35"/>
<keyword evidence="7 15" id="KW-0479">Metal-binding</keyword>
<dbReference type="SUPFAM" id="SSF54991">
    <property type="entry name" value="Anticodon-binding domain of PheRS"/>
    <property type="match status" value="1"/>
</dbReference>
<dbReference type="Pfam" id="PF01588">
    <property type="entry name" value="tRNA_bind"/>
    <property type="match status" value="1"/>
</dbReference>
<evidence type="ECO:0000256" key="13">
    <source>
        <dbReference type="ARBA" id="ARBA00023146"/>
    </source>
</evidence>
<dbReference type="PROSITE" id="PS50886">
    <property type="entry name" value="TRBD"/>
    <property type="match status" value="1"/>
</dbReference>
<dbReference type="SUPFAM" id="SSF50249">
    <property type="entry name" value="Nucleic acid-binding proteins"/>
    <property type="match status" value="1"/>
</dbReference>
<dbReference type="Proteomes" id="UP000317010">
    <property type="component" value="Unassembled WGS sequence"/>
</dbReference>
<dbReference type="SUPFAM" id="SSF55681">
    <property type="entry name" value="Class II aaRS and biotin synthetases"/>
    <property type="match status" value="1"/>
</dbReference>
<comment type="subcellular location">
    <subcellularLocation>
        <location evidence="1 15">Cytoplasm</location>
    </subcellularLocation>
</comment>
<dbReference type="InterPro" id="IPR045864">
    <property type="entry name" value="aa-tRNA-synth_II/BPL/LPL"/>
</dbReference>
<keyword evidence="11 16" id="KW-0694">RNA-binding</keyword>
<feature type="domain" description="FDX-ACB" evidence="18">
    <location>
        <begin position="760"/>
        <end position="853"/>
    </location>
</feature>
<dbReference type="InterPro" id="IPR009061">
    <property type="entry name" value="DNA-bd_dom_put_sf"/>
</dbReference>
<dbReference type="GO" id="GO:0005524">
    <property type="term" value="F:ATP binding"/>
    <property type="evidence" value="ECO:0007669"/>
    <property type="project" value="UniProtKB-UniRule"/>
</dbReference>
<evidence type="ECO:0000259" key="18">
    <source>
        <dbReference type="PROSITE" id="PS51447"/>
    </source>
</evidence>
<feature type="binding site" evidence="15">
    <location>
        <position position="528"/>
    </location>
    <ligand>
        <name>Mg(2+)</name>
        <dbReference type="ChEBI" id="CHEBI:18420"/>
        <note>shared with alpha subunit</note>
    </ligand>
</feature>
<evidence type="ECO:0000256" key="7">
    <source>
        <dbReference type="ARBA" id="ARBA00022723"/>
    </source>
</evidence>
<evidence type="ECO:0000313" key="21">
    <source>
        <dbReference type="Proteomes" id="UP000317010"/>
    </source>
</evidence>
<feature type="binding site" evidence="15">
    <location>
        <position position="518"/>
    </location>
    <ligand>
        <name>Mg(2+)</name>
        <dbReference type="ChEBI" id="CHEBI:18420"/>
        <note>shared with alpha subunit</note>
    </ligand>
</feature>
<organism evidence="20 21">
    <name type="scientific">Mucilaginibacter frigoritolerans</name>
    <dbReference type="NCBI Taxonomy" id="652788"/>
    <lineage>
        <taxon>Bacteria</taxon>
        <taxon>Pseudomonadati</taxon>
        <taxon>Bacteroidota</taxon>
        <taxon>Sphingobacteriia</taxon>
        <taxon>Sphingobacteriales</taxon>
        <taxon>Sphingobacteriaceae</taxon>
        <taxon>Mucilaginibacter</taxon>
    </lineage>
</organism>
<dbReference type="NCBIfam" id="TIGR00472">
    <property type="entry name" value="pheT_bact"/>
    <property type="match status" value="1"/>
</dbReference>
<dbReference type="Gene3D" id="3.30.70.380">
    <property type="entry name" value="Ferrodoxin-fold anticodon-binding domain"/>
    <property type="match status" value="1"/>
</dbReference>
<comment type="catalytic activity">
    <reaction evidence="14 15">
        <text>tRNA(Phe) + L-phenylalanine + ATP = L-phenylalanyl-tRNA(Phe) + AMP + diphosphate + H(+)</text>
        <dbReference type="Rhea" id="RHEA:19413"/>
        <dbReference type="Rhea" id="RHEA-COMP:9668"/>
        <dbReference type="Rhea" id="RHEA-COMP:9699"/>
        <dbReference type="ChEBI" id="CHEBI:15378"/>
        <dbReference type="ChEBI" id="CHEBI:30616"/>
        <dbReference type="ChEBI" id="CHEBI:33019"/>
        <dbReference type="ChEBI" id="CHEBI:58095"/>
        <dbReference type="ChEBI" id="CHEBI:78442"/>
        <dbReference type="ChEBI" id="CHEBI:78531"/>
        <dbReference type="ChEBI" id="CHEBI:456215"/>
        <dbReference type="EC" id="6.1.1.20"/>
    </reaction>
</comment>
<dbReference type="SMART" id="SM00873">
    <property type="entry name" value="B3_4"/>
    <property type="match status" value="1"/>
</dbReference>
<dbReference type="PROSITE" id="PS51447">
    <property type="entry name" value="FDX_ACB"/>
    <property type="match status" value="1"/>
</dbReference>
<dbReference type="HAMAP" id="MF_00283">
    <property type="entry name" value="Phe_tRNA_synth_beta1"/>
    <property type="match status" value="1"/>
</dbReference>
<dbReference type="FunFam" id="2.40.50.140:FF:000045">
    <property type="entry name" value="Phenylalanine--tRNA ligase beta subunit"/>
    <property type="match status" value="1"/>
</dbReference>